<dbReference type="EMBL" id="JAGQLJ010000163">
    <property type="protein sequence ID" value="MCA9381707.1"/>
    <property type="molecule type" value="Genomic_DNA"/>
</dbReference>
<dbReference type="AlphaFoldDB" id="A0A955L2K4"/>
<sequence>MRTKGFQLAVFVFVLFLTLAVGMLLYTMSRNDGGLSASEKREILSKIGTNPSVRNESVAASVADATSSYMALDSKLALLPNPNYNSNSYSHTVTTTTTGDAFESCKALTGYGYNYANEYIVESYSYYDEDNNANKFVQKDINGNLIEYSLSSYDSNQSESIYYRGGSFAIKTVNTYPIRTLQMDTTVDSVNSAVSSDEAPVKPEVAPETSILPVEPDGYDLLDNRDVLGTETIGGKEYYIIETNYYTNCDDNYSYRLMLGTEDASDTKVLVKDWVNTETYEFLKSETYINNFSSSNLVIATSYLNESSNVNYSDVANNFEFEYNVPLKEIVYDESDYAYDATKEIETTTNTIVNSGALLLVPSDNSYRINYLYANDPAIYQKQDEYTQYTLDKSFYPNTALGMQIYSDLVESYNAAQEYVYVQPVYNLEYLIDETNYISVNISAYSATDSLDRILQSEVGEKYKDLLNDPQTINITVAGQQVSATLYTYSYDYAETYSTEGSGTNTTEIMVDPVPTPFVNSFAIINLNNRIY</sequence>
<evidence type="ECO:0000313" key="2">
    <source>
        <dbReference type="Proteomes" id="UP000775877"/>
    </source>
</evidence>
<feature type="non-terminal residue" evidence="1">
    <location>
        <position position="532"/>
    </location>
</feature>
<reference evidence="1" key="1">
    <citation type="submission" date="2020-04" db="EMBL/GenBank/DDBJ databases">
        <authorList>
            <person name="Zhang T."/>
        </authorList>
    </citation>
    <scope>NUCLEOTIDE SEQUENCE</scope>
    <source>
        <strain evidence="1">HKST-UBA13</strain>
    </source>
</reference>
<proteinExistence type="predicted"/>
<name>A0A955L2K4_9BACT</name>
<comment type="caution">
    <text evidence="1">The sequence shown here is derived from an EMBL/GenBank/DDBJ whole genome shotgun (WGS) entry which is preliminary data.</text>
</comment>
<gene>
    <name evidence="1" type="ORF">KC678_05555</name>
</gene>
<reference evidence="1" key="2">
    <citation type="journal article" date="2021" name="Microbiome">
        <title>Successional dynamics and alternative stable states in a saline activated sludge microbial community over 9 years.</title>
        <authorList>
            <person name="Wang Y."/>
            <person name="Ye J."/>
            <person name="Ju F."/>
            <person name="Liu L."/>
            <person name="Boyd J.A."/>
            <person name="Deng Y."/>
            <person name="Parks D.H."/>
            <person name="Jiang X."/>
            <person name="Yin X."/>
            <person name="Woodcroft B.J."/>
            <person name="Tyson G.W."/>
            <person name="Hugenholtz P."/>
            <person name="Polz M.F."/>
            <person name="Zhang T."/>
        </authorList>
    </citation>
    <scope>NUCLEOTIDE SEQUENCE</scope>
    <source>
        <strain evidence="1">HKST-UBA13</strain>
    </source>
</reference>
<evidence type="ECO:0000313" key="1">
    <source>
        <dbReference type="EMBL" id="MCA9381707.1"/>
    </source>
</evidence>
<dbReference type="Proteomes" id="UP000775877">
    <property type="component" value="Unassembled WGS sequence"/>
</dbReference>
<organism evidence="1 2">
    <name type="scientific">Candidatus Dojkabacteria bacterium</name>
    <dbReference type="NCBI Taxonomy" id="2099670"/>
    <lineage>
        <taxon>Bacteria</taxon>
        <taxon>Candidatus Dojkabacteria</taxon>
    </lineage>
</organism>
<accession>A0A955L2K4</accession>
<protein>
    <submittedName>
        <fullName evidence="1">Uncharacterized protein</fullName>
    </submittedName>
</protein>